<gene>
    <name evidence="1" type="ORF">F4820DRAFT_443825</name>
</gene>
<comment type="caution">
    <text evidence="1">The sequence shown here is derived from an EMBL/GenBank/DDBJ whole genome shotgun (WGS) entry which is preliminary data.</text>
</comment>
<dbReference type="EMBL" id="MU393428">
    <property type="protein sequence ID" value="KAI4869747.1"/>
    <property type="molecule type" value="Genomic_DNA"/>
</dbReference>
<evidence type="ECO:0000313" key="2">
    <source>
        <dbReference type="Proteomes" id="UP001497700"/>
    </source>
</evidence>
<protein>
    <submittedName>
        <fullName evidence="1">Uncharacterized protein</fullName>
    </submittedName>
</protein>
<keyword evidence="2" id="KW-1185">Reference proteome</keyword>
<evidence type="ECO:0000313" key="1">
    <source>
        <dbReference type="EMBL" id="KAI4869747.1"/>
    </source>
</evidence>
<proteinExistence type="predicted"/>
<accession>A0ACB9ZEE1</accession>
<organism evidence="1 2">
    <name type="scientific">Hypoxylon rubiginosum</name>
    <dbReference type="NCBI Taxonomy" id="110542"/>
    <lineage>
        <taxon>Eukaryota</taxon>
        <taxon>Fungi</taxon>
        <taxon>Dikarya</taxon>
        <taxon>Ascomycota</taxon>
        <taxon>Pezizomycotina</taxon>
        <taxon>Sordariomycetes</taxon>
        <taxon>Xylariomycetidae</taxon>
        <taxon>Xylariales</taxon>
        <taxon>Hypoxylaceae</taxon>
        <taxon>Hypoxylon</taxon>
    </lineage>
</organism>
<sequence>MASFSFLDAVRAIVGQLSDEECDKSLPIHLQWQLGEEVKILEASTSRRSLQSLQYSICQGLWNKMFGDKEAPWLGDKPTASEWVTDGDGRVPVNPYTLRRAQRTSFDNWYWAVLMIHNNIVKSYPEMLSLLDVVGTEGKKEYIAKKDDTTKQPDTTKKPDKPDAESAKDSDTPNPPSALANFGLWQDQHDNGLSCFAAAGPGRIILPPNVDPHDHIILVQTEIKRELQVTIFLVNSNTIEVMPSGNFVSQEAKSLNYMRAFSILSRWASQMKETRTIFPVLDFIKADMKDKIKRMTKKASISQSPKPATLPLSSSTKRAAEFQSISQETQPLKRRRTSGDGEA</sequence>
<name>A0ACB9ZEE1_9PEZI</name>
<reference evidence="1 2" key="1">
    <citation type="journal article" date="2022" name="New Phytol.">
        <title>Ecological generalism drives hyperdiversity of secondary metabolite gene clusters in xylarialean endophytes.</title>
        <authorList>
            <person name="Franco M.E.E."/>
            <person name="Wisecaver J.H."/>
            <person name="Arnold A.E."/>
            <person name="Ju Y.M."/>
            <person name="Slot J.C."/>
            <person name="Ahrendt S."/>
            <person name="Moore L.P."/>
            <person name="Eastman K.E."/>
            <person name="Scott K."/>
            <person name="Konkel Z."/>
            <person name="Mondo S.J."/>
            <person name="Kuo A."/>
            <person name="Hayes R.D."/>
            <person name="Haridas S."/>
            <person name="Andreopoulos B."/>
            <person name="Riley R."/>
            <person name="LaButti K."/>
            <person name="Pangilinan J."/>
            <person name="Lipzen A."/>
            <person name="Amirebrahimi M."/>
            <person name="Yan J."/>
            <person name="Adam C."/>
            <person name="Keymanesh K."/>
            <person name="Ng V."/>
            <person name="Louie K."/>
            <person name="Northen T."/>
            <person name="Drula E."/>
            <person name="Henrissat B."/>
            <person name="Hsieh H.M."/>
            <person name="Youens-Clark K."/>
            <person name="Lutzoni F."/>
            <person name="Miadlikowska J."/>
            <person name="Eastwood D.C."/>
            <person name="Hamelin R.C."/>
            <person name="Grigoriev I.V."/>
            <person name="U'Ren J.M."/>
        </authorList>
    </citation>
    <scope>NUCLEOTIDE SEQUENCE [LARGE SCALE GENOMIC DNA]</scope>
    <source>
        <strain evidence="1 2">CBS 119005</strain>
    </source>
</reference>
<dbReference type="Proteomes" id="UP001497700">
    <property type="component" value="Unassembled WGS sequence"/>
</dbReference>